<evidence type="ECO:0000313" key="1">
    <source>
        <dbReference type="EMBL" id="AYJ87274.1"/>
    </source>
</evidence>
<dbReference type="Proteomes" id="UP000276254">
    <property type="component" value="Chromosome"/>
</dbReference>
<organism evidence="1 2">
    <name type="scientific">Sphingomonas paeninsulae</name>
    <dbReference type="NCBI Taxonomy" id="2319844"/>
    <lineage>
        <taxon>Bacteria</taxon>
        <taxon>Pseudomonadati</taxon>
        <taxon>Pseudomonadota</taxon>
        <taxon>Alphaproteobacteria</taxon>
        <taxon>Sphingomonadales</taxon>
        <taxon>Sphingomonadaceae</taxon>
        <taxon>Sphingomonas</taxon>
    </lineage>
</organism>
<protein>
    <submittedName>
        <fullName evidence="1">Uncharacterized protein</fullName>
    </submittedName>
</protein>
<name>A0A494TIE5_SPHPE</name>
<gene>
    <name evidence="1" type="ORF">D3Y57_16715</name>
</gene>
<keyword evidence="2" id="KW-1185">Reference proteome</keyword>
<sequence length="67" mass="7085">MAVDTHASELRRADEAVAHQTMITRRAVRTGDAATIAVERAKLQAAQAVAWGKRHPAGAPVEAVAVK</sequence>
<dbReference type="KEGG" id="spha:D3Y57_16715"/>
<reference evidence="1 2" key="1">
    <citation type="submission" date="2018-09" db="EMBL/GenBank/DDBJ databases">
        <title>Sphingomonas peninsula sp. nov., isolated from fildes peninsula, Antarctic soil.</title>
        <authorList>
            <person name="Yingchao G."/>
        </authorList>
    </citation>
    <scope>NUCLEOTIDE SEQUENCE [LARGE SCALE GENOMIC DNA]</scope>
    <source>
        <strain evidence="1 2">YZ-8</strain>
    </source>
</reference>
<dbReference type="EMBL" id="CP032829">
    <property type="protein sequence ID" value="AYJ87274.1"/>
    <property type="molecule type" value="Genomic_DNA"/>
</dbReference>
<evidence type="ECO:0000313" key="2">
    <source>
        <dbReference type="Proteomes" id="UP000276254"/>
    </source>
</evidence>
<accession>A0A494TIE5</accession>
<dbReference type="AlphaFoldDB" id="A0A494TIE5"/>
<proteinExistence type="predicted"/>